<evidence type="ECO:0000313" key="2">
    <source>
        <dbReference type="Proteomes" id="UP000325315"/>
    </source>
</evidence>
<sequence>MKLLGDDVILAGLNLILGIKTIPWHWILRFPETYMKDPPKKGPKIPVYDIQNQSKFNQPIKFIYIYTLYKSPNVKTGKTKSKETKAETLSHRHVRKPAWCWLKVPPPKCHLTIWWSQCPPQYLFISTISLHVLLWHHVTMPATRC</sequence>
<dbReference type="Proteomes" id="UP000325315">
    <property type="component" value="Unassembled WGS sequence"/>
</dbReference>
<comment type="caution">
    <text evidence="1">The sequence shown here is derived from an EMBL/GenBank/DDBJ whole genome shotgun (WGS) entry which is preliminary data.</text>
</comment>
<dbReference type="EMBL" id="SMMG02000007">
    <property type="protein sequence ID" value="KAA3467621.1"/>
    <property type="molecule type" value="Genomic_DNA"/>
</dbReference>
<reference evidence="2" key="1">
    <citation type="journal article" date="2019" name="Plant Biotechnol. J.">
        <title>Genome sequencing of the Australian wild diploid species Gossypium australe highlights disease resistance and delayed gland morphogenesis.</title>
        <authorList>
            <person name="Cai Y."/>
            <person name="Cai X."/>
            <person name="Wang Q."/>
            <person name="Wang P."/>
            <person name="Zhang Y."/>
            <person name="Cai C."/>
            <person name="Xu Y."/>
            <person name="Wang K."/>
            <person name="Zhou Z."/>
            <person name="Wang C."/>
            <person name="Geng S."/>
            <person name="Li B."/>
            <person name="Dong Q."/>
            <person name="Hou Y."/>
            <person name="Wang H."/>
            <person name="Ai P."/>
            <person name="Liu Z."/>
            <person name="Yi F."/>
            <person name="Sun M."/>
            <person name="An G."/>
            <person name="Cheng J."/>
            <person name="Zhang Y."/>
            <person name="Shi Q."/>
            <person name="Xie Y."/>
            <person name="Shi X."/>
            <person name="Chang Y."/>
            <person name="Huang F."/>
            <person name="Chen Y."/>
            <person name="Hong S."/>
            <person name="Mi L."/>
            <person name="Sun Q."/>
            <person name="Zhang L."/>
            <person name="Zhou B."/>
            <person name="Peng R."/>
            <person name="Zhang X."/>
            <person name="Liu F."/>
        </authorList>
    </citation>
    <scope>NUCLEOTIDE SEQUENCE [LARGE SCALE GENOMIC DNA]</scope>
    <source>
        <strain evidence="2">cv. PA1801</strain>
    </source>
</reference>
<keyword evidence="2" id="KW-1185">Reference proteome</keyword>
<organism evidence="1 2">
    <name type="scientific">Gossypium australe</name>
    <dbReference type="NCBI Taxonomy" id="47621"/>
    <lineage>
        <taxon>Eukaryota</taxon>
        <taxon>Viridiplantae</taxon>
        <taxon>Streptophyta</taxon>
        <taxon>Embryophyta</taxon>
        <taxon>Tracheophyta</taxon>
        <taxon>Spermatophyta</taxon>
        <taxon>Magnoliopsida</taxon>
        <taxon>eudicotyledons</taxon>
        <taxon>Gunneridae</taxon>
        <taxon>Pentapetalae</taxon>
        <taxon>rosids</taxon>
        <taxon>malvids</taxon>
        <taxon>Malvales</taxon>
        <taxon>Malvaceae</taxon>
        <taxon>Malvoideae</taxon>
        <taxon>Gossypium</taxon>
    </lineage>
</organism>
<protein>
    <submittedName>
        <fullName evidence="1">Uncharacterized protein</fullName>
    </submittedName>
</protein>
<accession>A0A5B6VEZ2</accession>
<evidence type="ECO:0000313" key="1">
    <source>
        <dbReference type="EMBL" id="KAA3467621.1"/>
    </source>
</evidence>
<gene>
    <name evidence="1" type="ORF">EPI10_002616</name>
</gene>
<dbReference type="AlphaFoldDB" id="A0A5B6VEZ2"/>
<proteinExistence type="predicted"/>
<name>A0A5B6VEZ2_9ROSI</name>